<proteinExistence type="predicted"/>
<dbReference type="NCBIfam" id="TIGR00357">
    <property type="entry name" value="peptide-methionine (R)-S-oxide reductase MsrB"/>
    <property type="match status" value="1"/>
</dbReference>
<name>A0A0W0TTE3_LEGER</name>
<dbReference type="Proteomes" id="UP000054773">
    <property type="component" value="Unassembled WGS sequence"/>
</dbReference>
<evidence type="ECO:0000256" key="3">
    <source>
        <dbReference type="ARBA" id="ARBA00048488"/>
    </source>
</evidence>
<dbReference type="PANTHER" id="PTHR10173:SF59">
    <property type="entry name" value="PEPTIDE METHIONINE SULFOXIDE REDUCTASE MSRA_MSRB"/>
    <property type="match status" value="1"/>
</dbReference>
<evidence type="ECO:0000259" key="5">
    <source>
        <dbReference type="PROSITE" id="PS51790"/>
    </source>
</evidence>
<dbReference type="PANTHER" id="PTHR10173">
    <property type="entry name" value="METHIONINE SULFOXIDE REDUCTASE"/>
    <property type="match status" value="1"/>
</dbReference>
<dbReference type="PATRIC" id="fig|448.7.peg.834"/>
<dbReference type="AlphaFoldDB" id="A0A0W0TTE3"/>
<evidence type="ECO:0000313" key="7">
    <source>
        <dbReference type="Proteomes" id="UP000054773"/>
    </source>
</evidence>
<sequence length="165" mass="18916">MRTMQSLLLLLLSSSLALAAPSFDKASRLKQLTPLQYQVTQKNATEKAFDNPYWDNKAEGIYVDVVSGEPLFSSTDKYDSGTGWPSFTRPITANAVILKKERSWLFFQRTEVRSRYGDSHLGHVFDDGPEPTKQRYCMNSAALRFIPKQDMEKEGYGQYLYLFNH</sequence>
<dbReference type="InterPro" id="IPR011057">
    <property type="entry name" value="Mss4-like_sf"/>
</dbReference>
<dbReference type="GO" id="GO:0006979">
    <property type="term" value="P:response to oxidative stress"/>
    <property type="evidence" value="ECO:0007669"/>
    <property type="project" value="InterPro"/>
</dbReference>
<dbReference type="InterPro" id="IPR028427">
    <property type="entry name" value="Met_Sox_Rdtase_MsrB"/>
</dbReference>
<dbReference type="SUPFAM" id="SSF51316">
    <property type="entry name" value="Mss4-like"/>
    <property type="match status" value="1"/>
</dbReference>
<evidence type="ECO:0000256" key="1">
    <source>
        <dbReference type="ARBA" id="ARBA00012499"/>
    </source>
</evidence>
<dbReference type="EMBL" id="LNYA01000018">
    <property type="protein sequence ID" value="KTC98634.1"/>
    <property type="molecule type" value="Genomic_DNA"/>
</dbReference>
<dbReference type="Pfam" id="PF01641">
    <property type="entry name" value="SelR"/>
    <property type="match status" value="1"/>
</dbReference>
<keyword evidence="7" id="KW-1185">Reference proteome</keyword>
<feature type="chain" id="PRO_5006913371" description="peptide-methionine (R)-S-oxide reductase" evidence="4">
    <location>
        <begin position="20"/>
        <end position="165"/>
    </location>
</feature>
<comment type="catalytic activity">
    <reaction evidence="3">
        <text>L-methionyl-[protein] + [thioredoxin]-disulfide + H2O = L-methionyl-(R)-S-oxide-[protein] + [thioredoxin]-dithiol</text>
        <dbReference type="Rhea" id="RHEA:24164"/>
        <dbReference type="Rhea" id="RHEA-COMP:10698"/>
        <dbReference type="Rhea" id="RHEA-COMP:10700"/>
        <dbReference type="Rhea" id="RHEA-COMP:12313"/>
        <dbReference type="Rhea" id="RHEA-COMP:12314"/>
        <dbReference type="ChEBI" id="CHEBI:15377"/>
        <dbReference type="ChEBI" id="CHEBI:16044"/>
        <dbReference type="ChEBI" id="CHEBI:29950"/>
        <dbReference type="ChEBI" id="CHEBI:45764"/>
        <dbReference type="ChEBI" id="CHEBI:50058"/>
        <dbReference type="EC" id="1.8.4.12"/>
    </reaction>
</comment>
<dbReference type="InterPro" id="IPR002579">
    <property type="entry name" value="Met_Sox_Rdtase_MsrB_dom"/>
</dbReference>
<dbReference type="GO" id="GO:0005737">
    <property type="term" value="C:cytoplasm"/>
    <property type="evidence" value="ECO:0007669"/>
    <property type="project" value="TreeGrafter"/>
</dbReference>
<dbReference type="GO" id="GO:0030091">
    <property type="term" value="P:protein repair"/>
    <property type="evidence" value="ECO:0007669"/>
    <property type="project" value="InterPro"/>
</dbReference>
<dbReference type="RefSeq" id="WP_131751023.1">
    <property type="nucleotide sequence ID" value="NZ_CAAAHY010000008.1"/>
</dbReference>
<gene>
    <name evidence="6" type="ORF">Lery_0798</name>
</gene>
<feature type="signal peptide" evidence="4">
    <location>
        <begin position="1"/>
        <end position="19"/>
    </location>
</feature>
<organism evidence="6 7">
    <name type="scientific">Legionella erythra</name>
    <dbReference type="NCBI Taxonomy" id="448"/>
    <lineage>
        <taxon>Bacteria</taxon>
        <taxon>Pseudomonadati</taxon>
        <taxon>Pseudomonadota</taxon>
        <taxon>Gammaproteobacteria</taxon>
        <taxon>Legionellales</taxon>
        <taxon>Legionellaceae</taxon>
        <taxon>Legionella</taxon>
    </lineage>
</organism>
<dbReference type="STRING" id="448.Lery_0798"/>
<dbReference type="EC" id="1.8.4.12" evidence="1"/>
<evidence type="ECO:0000256" key="2">
    <source>
        <dbReference type="ARBA" id="ARBA00023002"/>
    </source>
</evidence>
<dbReference type="PROSITE" id="PS51790">
    <property type="entry name" value="MSRB"/>
    <property type="match status" value="1"/>
</dbReference>
<evidence type="ECO:0000256" key="4">
    <source>
        <dbReference type="SAM" id="SignalP"/>
    </source>
</evidence>
<comment type="caution">
    <text evidence="6">The sequence shown here is derived from an EMBL/GenBank/DDBJ whole genome shotgun (WGS) entry which is preliminary data.</text>
</comment>
<dbReference type="GO" id="GO:0033743">
    <property type="term" value="F:peptide-methionine (R)-S-oxide reductase activity"/>
    <property type="evidence" value="ECO:0007669"/>
    <property type="project" value="UniProtKB-EC"/>
</dbReference>
<dbReference type="FunFam" id="2.170.150.20:FF:000003">
    <property type="entry name" value="Peptide methionine sulfoxide reductase MsrB"/>
    <property type="match status" value="1"/>
</dbReference>
<keyword evidence="4" id="KW-0732">Signal</keyword>
<dbReference type="OrthoDB" id="4174719at2"/>
<protein>
    <recommendedName>
        <fullName evidence="1">peptide-methionine (R)-S-oxide reductase</fullName>
        <ecNumber evidence="1">1.8.4.12</ecNumber>
    </recommendedName>
</protein>
<dbReference type="Gene3D" id="2.170.150.20">
    <property type="entry name" value="Peptide methionine sulfoxide reductase"/>
    <property type="match status" value="1"/>
</dbReference>
<evidence type="ECO:0000313" key="6">
    <source>
        <dbReference type="EMBL" id="KTC98634.1"/>
    </source>
</evidence>
<feature type="domain" description="MsrB" evidence="5">
    <location>
        <begin position="25"/>
        <end position="148"/>
    </location>
</feature>
<keyword evidence="2 6" id="KW-0560">Oxidoreductase</keyword>
<accession>A0A0W0TTE3</accession>
<reference evidence="6 7" key="1">
    <citation type="submission" date="2015-11" db="EMBL/GenBank/DDBJ databases">
        <title>Genomic analysis of 38 Legionella species identifies large and diverse effector repertoires.</title>
        <authorList>
            <person name="Burstein D."/>
            <person name="Amaro F."/>
            <person name="Zusman T."/>
            <person name="Lifshitz Z."/>
            <person name="Cohen O."/>
            <person name="Gilbert J.A."/>
            <person name="Pupko T."/>
            <person name="Shuman H.A."/>
            <person name="Segal G."/>
        </authorList>
    </citation>
    <scope>NUCLEOTIDE SEQUENCE [LARGE SCALE GENOMIC DNA]</scope>
    <source>
        <strain evidence="6 7">SE-32A-C8</strain>
    </source>
</reference>